<feature type="region of interest" description="Disordered" evidence="2">
    <location>
        <begin position="1"/>
        <end position="45"/>
    </location>
</feature>
<dbReference type="EMBL" id="KV751040">
    <property type="protein sequence ID" value="OCL01880.1"/>
    <property type="molecule type" value="Genomic_DNA"/>
</dbReference>
<feature type="region of interest" description="Disordered" evidence="2">
    <location>
        <begin position="165"/>
        <end position="190"/>
    </location>
</feature>
<keyword evidence="1" id="KW-0175">Coiled coil</keyword>
<dbReference type="OrthoDB" id="2985014at2759"/>
<feature type="coiled-coil region" evidence="1">
    <location>
        <begin position="45"/>
        <end position="107"/>
    </location>
</feature>
<dbReference type="AlphaFoldDB" id="A0A8E2JLK6"/>
<gene>
    <name evidence="3" type="ORF">AOQ84DRAFT_328306</name>
</gene>
<feature type="compositionally biased region" description="Low complexity" evidence="2">
    <location>
        <begin position="176"/>
        <end position="185"/>
    </location>
</feature>
<evidence type="ECO:0008006" key="5">
    <source>
        <dbReference type="Google" id="ProtNLM"/>
    </source>
</evidence>
<reference evidence="3 4" key="1">
    <citation type="journal article" date="2016" name="Nat. Commun.">
        <title>Ectomycorrhizal ecology is imprinted in the genome of the dominant symbiotic fungus Cenococcum geophilum.</title>
        <authorList>
            <consortium name="DOE Joint Genome Institute"/>
            <person name="Peter M."/>
            <person name="Kohler A."/>
            <person name="Ohm R.A."/>
            <person name="Kuo A."/>
            <person name="Krutzmann J."/>
            <person name="Morin E."/>
            <person name="Arend M."/>
            <person name="Barry K.W."/>
            <person name="Binder M."/>
            <person name="Choi C."/>
            <person name="Clum A."/>
            <person name="Copeland A."/>
            <person name="Grisel N."/>
            <person name="Haridas S."/>
            <person name="Kipfer T."/>
            <person name="LaButti K."/>
            <person name="Lindquist E."/>
            <person name="Lipzen A."/>
            <person name="Maire R."/>
            <person name="Meier B."/>
            <person name="Mihaltcheva S."/>
            <person name="Molinier V."/>
            <person name="Murat C."/>
            <person name="Poggeler S."/>
            <person name="Quandt C.A."/>
            <person name="Sperisen C."/>
            <person name="Tritt A."/>
            <person name="Tisserant E."/>
            <person name="Crous P.W."/>
            <person name="Henrissat B."/>
            <person name="Nehls U."/>
            <person name="Egli S."/>
            <person name="Spatafora J.W."/>
            <person name="Grigoriev I.V."/>
            <person name="Martin F.M."/>
        </authorList>
    </citation>
    <scope>NUCLEOTIDE SEQUENCE [LARGE SCALE GENOMIC DNA]</scope>
    <source>
        <strain evidence="3 4">CBS 207.34</strain>
    </source>
</reference>
<name>A0A8E2JLK6_9PEZI</name>
<dbReference type="Proteomes" id="UP000250140">
    <property type="component" value="Unassembled WGS sequence"/>
</dbReference>
<proteinExistence type="predicted"/>
<feature type="compositionally biased region" description="Polar residues" evidence="2">
    <location>
        <begin position="8"/>
        <end position="23"/>
    </location>
</feature>
<feature type="compositionally biased region" description="Polar residues" evidence="2">
    <location>
        <begin position="165"/>
        <end position="175"/>
    </location>
</feature>
<evidence type="ECO:0000256" key="1">
    <source>
        <dbReference type="SAM" id="Coils"/>
    </source>
</evidence>
<keyword evidence="4" id="KW-1185">Reference proteome</keyword>
<dbReference type="PANTHER" id="PTHR37012:SF2">
    <property type="entry name" value="BZIP DOMAIN-CONTAINING PROTEIN-RELATED"/>
    <property type="match status" value="1"/>
</dbReference>
<dbReference type="CDD" id="cd14688">
    <property type="entry name" value="bZIP_YAP"/>
    <property type="match status" value="1"/>
</dbReference>
<protein>
    <recommendedName>
        <fullName evidence="5">BZIP transcription factor</fullName>
    </recommendedName>
</protein>
<accession>A0A8E2JLK6</accession>
<dbReference type="InterPro" id="IPR021833">
    <property type="entry name" value="DUF3425"/>
</dbReference>
<organism evidence="3 4">
    <name type="scientific">Glonium stellatum</name>
    <dbReference type="NCBI Taxonomy" id="574774"/>
    <lineage>
        <taxon>Eukaryota</taxon>
        <taxon>Fungi</taxon>
        <taxon>Dikarya</taxon>
        <taxon>Ascomycota</taxon>
        <taxon>Pezizomycotina</taxon>
        <taxon>Dothideomycetes</taxon>
        <taxon>Pleosporomycetidae</taxon>
        <taxon>Gloniales</taxon>
        <taxon>Gloniaceae</taxon>
        <taxon>Glonium</taxon>
    </lineage>
</organism>
<evidence type="ECO:0000313" key="3">
    <source>
        <dbReference type="EMBL" id="OCL01880.1"/>
    </source>
</evidence>
<evidence type="ECO:0000256" key="2">
    <source>
        <dbReference type="SAM" id="MobiDB-lite"/>
    </source>
</evidence>
<dbReference type="PANTHER" id="PTHR37012">
    <property type="entry name" value="B-ZIP TRANSCRIPTION FACTOR (EUROFUNG)-RELATED"/>
    <property type="match status" value="1"/>
</dbReference>
<sequence>MDHGRLHSQAQQSPASLEVTDSTPKPKRVIKRTPAQLAKKRIQDREAQRVSREKIKNLIAEQEQQLQQLKAENELRGQRLQAALKEKEIAQAEAYALRQRLNATEKKLQELNSCLASAAGILNPAHQALDYSISTNHDQKRSPCSPSNNNADAILYHDFVPHASSDSISPQNPQYSSASTSPSSTEYWQSSNATTPIGYSSTSCLLPPIASSVPRSMGQYLSKVLQEPVALASNTGNDRIPHPWSVHVKLVPPTCPLDDIMTSFVASRRFILAQGGSELTAAGPAQPSMAGLLKLDTIAPIHAVSQVLTDVIAKIESINSLPEKVGSLWLTSQFLRWQISPTRENYERLPEWVRPLPSQNTIPHPLWMDYIPWPQMRDELVKDNLRYDQNEFFLPYVQQLSLNWPYKPMECVAVFSTGREALINPAFELHIRNLENWSLGSTFSAAYPSLFGTYRLKDP</sequence>
<evidence type="ECO:0000313" key="4">
    <source>
        <dbReference type="Proteomes" id="UP000250140"/>
    </source>
</evidence>
<dbReference type="Pfam" id="PF11905">
    <property type="entry name" value="DUF3425"/>
    <property type="match status" value="1"/>
</dbReference>